<dbReference type="OrthoDB" id="1708171at2"/>
<dbReference type="Proteomes" id="UP000528432">
    <property type="component" value="Unassembled WGS sequence"/>
</dbReference>
<organism evidence="2 3">
    <name type="scientific">Clostridium cochlearium</name>
    <dbReference type="NCBI Taxonomy" id="1494"/>
    <lineage>
        <taxon>Bacteria</taxon>
        <taxon>Bacillati</taxon>
        <taxon>Bacillota</taxon>
        <taxon>Clostridia</taxon>
        <taxon>Eubacteriales</taxon>
        <taxon>Clostridiaceae</taxon>
        <taxon>Clostridium</taxon>
    </lineage>
</organism>
<evidence type="ECO:0000313" key="3">
    <source>
        <dbReference type="Proteomes" id="UP000528432"/>
    </source>
</evidence>
<evidence type="ECO:0000313" key="2">
    <source>
        <dbReference type="EMBL" id="NOH16075.1"/>
    </source>
</evidence>
<evidence type="ECO:0008006" key="4">
    <source>
        <dbReference type="Google" id="ProtNLM"/>
    </source>
</evidence>
<protein>
    <recommendedName>
        <fullName evidence="4">Plasmid-related protein</fullName>
    </recommendedName>
</protein>
<sequence>MKQIQKDNKEFRDEINNKLDNITNKLDAVYEQTADLTEFRTEVNGKLDIIKDDLSAVEVVTSKNWNDIAKLKAIK</sequence>
<dbReference type="AlphaFoldDB" id="A0A7Y3V7H3"/>
<reference evidence="2 3" key="1">
    <citation type="submission" date="2020-05" db="EMBL/GenBank/DDBJ databases">
        <title>Draft genome sequence of Clostridium cochlearium strain AGROS13 isolated from a sheep dairy farm in New Zealand.</title>
        <authorList>
            <person name="Gupta T.B."/>
            <person name="Jauregui R."/>
            <person name="Risson A.N."/>
            <person name="Brightwell G."/>
            <person name="Maclean P."/>
        </authorList>
    </citation>
    <scope>NUCLEOTIDE SEQUENCE [LARGE SCALE GENOMIC DNA]</scope>
    <source>
        <strain evidence="2 3">AGROS13</strain>
    </source>
</reference>
<gene>
    <name evidence="2" type="ORF">HMJ28_06710</name>
</gene>
<comment type="caution">
    <text evidence="2">The sequence shown here is derived from an EMBL/GenBank/DDBJ whole genome shotgun (WGS) entry which is preliminary data.</text>
</comment>
<accession>A0A7Y3V7H3</accession>
<dbReference type="EMBL" id="JABFIF010000010">
    <property type="protein sequence ID" value="NOH16075.1"/>
    <property type="molecule type" value="Genomic_DNA"/>
</dbReference>
<name>A0A7Y3V7H3_CLOCO</name>
<evidence type="ECO:0000256" key="1">
    <source>
        <dbReference type="SAM" id="Coils"/>
    </source>
</evidence>
<keyword evidence="1" id="KW-0175">Coiled coil</keyword>
<proteinExistence type="predicted"/>
<feature type="coiled-coil region" evidence="1">
    <location>
        <begin position="1"/>
        <end position="32"/>
    </location>
</feature>